<name>A0A0L6U7E5_9BASI</name>
<evidence type="ECO:0000256" key="1">
    <source>
        <dbReference type="SAM" id="MobiDB-lite"/>
    </source>
</evidence>
<evidence type="ECO:0000313" key="2">
    <source>
        <dbReference type="EMBL" id="KNZ44416.1"/>
    </source>
</evidence>
<feature type="non-terminal residue" evidence="2">
    <location>
        <position position="208"/>
    </location>
</feature>
<dbReference type="VEuPathDB" id="FungiDB:VP01_918g1"/>
<organism evidence="2 3">
    <name type="scientific">Puccinia sorghi</name>
    <dbReference type="NCBI Taxonomy" id="27349"/>
    <lineage>
        <taxon>Eukaryota</taxon>
        <taxon>Fungi</taxon>
        <taxon>Dikarya</taxon>
        <taxon>Basidiomycota</taxon>
        <taxon>Pucciniomycotina</taxon>
        <taxon>Pucciniomycetes</taxon>
        <taxon>Pucciniales</taxon>
        <taxon>Pucciniaceae</taxon>
        <taxon>Puccinia</taxon>
    </lineage>
</organism>
<keyword evidence="3" id="KW-1185">Reference proteome</keyword>
<reference evidence="2 3" key="1">
    <citation type="submission" date="2015-08" db="EMBL/GenBank/DDBJ databases">
        <title>Next Generation Sequencing and Analysis of the Genome of Puccinia sorghi L Schw, the Causal Agent of Maize Common Rust.</title>
        <authorList>
            <person name="Rochi L."/>
            <person name="Burguener G."/>
            <person name="Darino M."/>
            <person name="Turjanski A."/>
            <person name="Kreff E."/>
            <person name="Dieguez M.J."/>
            <person name="Sacco F."/>
        </authorList>
    </citation>
    <scope>NUCLEOTIDE SEQUENCE [LARGE SCALE GENOMIC DNA]</scope>
    <source>
        <strain evidence="2 3">RO10H11247</strain>
    </source>
</reference>
<protein>
    <submittedName>
        <fullName evidence="2">Uncharacterized protein</fullName>
    </submittedName>
</protein>
<dbReference type="OrthoDB" id="2507515at2759"/>
<feature type="region of interest" description="Disordered" evidence="1">
    <location>
        <begin position="34"/>
        <end position="60"/>
    </location>
</feature>
<comment type="caution">
    <text evidence="2">The sequence shown here is derived from an EMBL/GenBank/DDBJ whole genome shotgun (WGS) entry which is preliminary data.</text>
</comment>
<dbReference type="PANTHER" id="PTHR33246:SF51">
    <property type="entry name" value="MYB_SANT-LIKE DOMAIN-CONTAINING PROTEIN"/>
    <property type="match status" value="1"/>
</dbReference>
<dbReference type="AlphaFoldDB" id="A0A0L6U7E5"/>
<dbReference type="Proteomes" id="UP000037035">
    <property type="component" value="Unassembled WGS sequence"/>
</dbReference>
<accession>A0A0L6U7E5</accession>
<sequence>MNTHQPKTKTLELFTTHQLKTAACSSTFPSLIKRSPKSKKLSTPSSLPDDSNDQGKPFTPEDYENLCTYLEDDKNYTSLFGDGSKTAISVKQMTKSQSYEVFPTWMNQLNTDLHLNSRRLQQQIDRWKKKLRPKNLKRTLAGAGIEDKNGPHSLYDTLEKKSKINSMFEFDHYDPHAKISHNDVGAMAGDKSISSCYDPVTPSGTRQG</sequence>
<dbReference type="EMBL" id="LAVV01014815">
    <property type="protein sequence ID" value="KNZ44416.1"/>
    <property type="molecule type" value="Genomic_DNA"/>
</dbReference>
<proteinExistence type="predicted"/>
<dbReference type="PANTHER" id="PTHR33246">
    <property type="entry name" value="CCHC-TYPE DOMAIN-CONTAINING PROTEIN"/>
    <property type="match status" value="1"/>
</dbReference>
<evidence type="ECO:0000313" key="3">
    <source>
        <dbReference type="Proteomes" id="UP000037035"/>
    </source>
</evidence>
<gene>
    <name evidence="2" type="ORF">VP01_918g1</name>
</gene>